<dbReference type="OMA" id="CLARDDM"/>
<feature type="region of interest" description="Disordered" evidence="1">
    <location>
        <begin position="1"/>
        <end position="51"/>
    </location>
</feature>
<dbReference type="OrthoDB" id="5286775at2759"/>
<feature type="compositionally biased region" description="Polar residues" evidence="1">
    <location>
        <begin position="22"/>
        <end position="42"/>
    </location>
</feature>
<comment type="caution">
    <text evidence="2">The sequence shown here is derived from an EMBL/GenBank/DDBJ whole genome shotgun (WGS) entry which is preliminary data.</text>
</comment>
<name>A0A167HVF6_METRR</name>
<evidence type="ECO:0000313" key="2">
    <source>
        <dbReference type="EMBL" id="OAA48369.1"/>
    </source>
</evidence>
<proteinExistence type="predicted"/>
<dbReference type="AlphaFoldDB" id="A0A167HVF6"/>
<accession>A0A167HVF6</accession>
<dbReference type="EMBL" id="AZHC01000004">
    <property type="protein sequence ID" value="OAA48369.1"/>
    <property type="molecule type" value="Genomic_DNA"/>
</dbReference>
<protein>
    <submittedName>
        <fullName evidence="2">Uncharacterized protein</fullName>
    </submittedName>
</protein>
<feature type="region of interest" description="Disordered" evidence="1">
    <location>
        <begin position="281"/>
        <end position="338"/>
    </location>
</feature>
<sequence length="422" mass="47275">METPPAAGSRLTEAPPSPSSTPRPHCTQTSPDTISEPQNTANIKEEEEDKTLVFESIDPYDHGYESSVDDPIQVTDIRLELEEEKRSYPGASTWAEEEERLFEILFQRADIPLLPAHWHVDFRGIPVVDTIFSAGDEVPSIIYSRSNRKEFQATMALIRLIDLTSSVRTTVQSGLRKKAPALIKSRLDKYIAWAAEDGGYSNLRIVPNITTAVMDAELGEKDITSAMEKRMRALAMAQREFLRSDRDDSFWDVSEVENAMKGTDLPTLLVEKYLKRTEALSANTEAPSEHDFSQSTPGKRSTSPSDTTPTRKRSPRSPISDELVPGEQQNPPTHTKYRRKPPVVYGLFILRTSVFLLTVDSAKGDSAYVSFHVDMHFMDRHQSVWNALTAAIAVCLARDQISERMDDFETLPVPIDESGSEA</sequence>
<reference evidence="2 3" key="1">
    <citation type="journal article" date="2016" name="Genome Biol. Evol.">
        <title>Divergent and convergent evolution of fungal pathogenicity.</title>
        <authorList>
            <person name="Shang Y."/>
            <person name="Xiao G."/>
            <person name="Zheng P."/>
            <person name="Cen K."/>
            <person name="Zhan S."/>
            <person name="Wang C."/>
        </authorList>
    </citation>
    <scope>NUCLEOTIDE SEQUENCE [LARGE SCALE GENOMIC DNA]</scope>
    <source>
        <strain evidence="2 3">RCEF 4871</strain>
    </source>
</reference>
<evidence type="ECO:0000313" key="3">
    <source>
        <dbReference type="Proteomes" id="UP000243498"/>
    </source>
</evidence>
<dbReference type="Proteomes" id="UP000243498">
    <property type="component" value="Unassembled WGS sequence"/>
</dbReference>
<keyword evidence="3" id="KW-1185">Reference proteome</keyword>
<evidence type="ECO:0000256" key="1">
    <source>
        <dbReference type="SAM" id="MobiDB-lite"/>
    </source>
</evidence>
<organism evidence="2 3">
    <name type="scientific">Metarhizium rileyi (strain RCEF 4871)</name>
    <name type="common">Nomuraea rileyi</name>
    <dbReference type="NCBI Taxonomy" id="1649241"/>
    <lineage>
        <taxon>Eukaryota</taxon>
        <taxon>Fungi</taxon>
        <taxon>Dikarya</taxon>
        <taxon>Ascomycota</taxon>
        <taxon>Pezizomycotina</taxon>
        <taxon>Sordariomycetes</taxon>
        <taxon>Hypocreomycetidae</taxon>
        <taxon>Hypocreales</taxon>
        <taxon>Clavicipitaceae</taxon>
        <taxon>Metarhizium</taxon>
    </lineage>
</organism>
<gene>
    <name evidence="2" type="ORF">NOR_01619</name>
</gene>